<sequence>MTIPLHETEGGTMVSIVLSLVSMAILSPGECRMYEIGPNFLSYVGEVVILIYIDSIIFVLGTAILSNGFGVDFSQDICSKAILLCLGCYLTTKFLYYFLVERVYVIRRSSNPRRKDWLYLFNTIGMLIPYCIVIVLNFYFRFAIYENHTCRIGMKRVAMGPLIGFDILVNNQPYVTRASYRPSHIYRKLLHASFQRRCLSPDFSNLTVLLAMKGEPGWICLMCCNIDSITSHPQTTPSSTNSVVLFSVLVLHWITSKDNASTFPSSQNAAVYNTSRDRENPAPARFSKRKTAYSPRLAQEDLGLSEYTKRGGVTTLVTATRDTDEDELARVPNVITVESEHVVEVEQGRISSSDHEIGAHMGGKISSTEKLFQRN</sequence>
<accession>A0A7D8YTB2</accession>
<comment type="caution">
    <text evidence="2">The sequence shown here is derived from an EMBL/GenBank/DDBJ whole genome shotgun (WGS) entry which is preliminary data.</text>
</comment>
<feature type="transmembrane region" description="Helical" evidence="1">
    <location>
        <begin position="12"/>
        <end position="28"/>
    </location>
</feature>
<dbReference type="Proteomes" id="UP000481288">
    <property type="component" value="Unassembled WGS sequence"/>
</dbReference>
<evidence type="ECO:0000313" key="2">
    <source>
        <dbReference type="EMBL" id="TVY54530.1"/>
    </source>
</evidence>
<keyword evidence="3" id="KW-1185">Reference proteome</keyword>
<dbReference type="OrthoDB" id="3210850at2759"/>
<keyword evidence="1" id="KW-1133">Transmembrane helix</keyword>
<feature type="transmembrane region" description="Helical" evidence="1">
    <location>
        <begin position="40"/>
        <end position="61"/>
    </location>
</feature>
<name>A0A7D8YTB2_9HELO</name>
<dbReference type="EMBL" id="QGMG01000331">
    <property type="protein sequence ID" value="TVY54530.1"/>
    <property type="molecule type" value="Genomic_DNA"/>
</dbReference>
<evidence type="ECO:0000256" key="1">
    <source>
        <dbReference type="SAM" id="Phobius"/>
    </source>
</evidence>
<organism evidence="2 3">
    <name type="scientific">Lachnellula cervina</name>
    <dbReference type="NCBI Taxonomy" id="1316786"/>
    <lineage>
        <taxon>Eukaryota</taxon>
        <taxon>Fungi</taxon>
        <taxon>Dikarya</taxon>
        <taxon>Ascomycota</taxon>
        <taxon>Pezizomycotina</taxon>
        <taxon>Leotiomycetes</taxon>
        <taxon>Helotiales</taxon>
        <taxon>Lachnaceae</taxon>
        <taxon>Lachnellula</taxon>
    </lineage>
</organism>
<keyword evidence="1" id="KW-0812">Transmembrane</keyword>
<keyword evidence="1" id="KW-0472">Membrane</keyword>
<feature type="transmembrane region" description="Helical" evidence="1">
    <location>
        <begin position="81"/>
        <end position="99"/>
    </location>
</feature>
<dbReference type="PANTHER" id="PTHR38848:SF3">
    <property type="entry name" value="G-PROTEIN COUPLED RECEPTORS FAMILY 3 PROFILE DOMAIN-CONTAINING PROTEIN"/>
    <property type="match status" value="1"/>
</dbReference>
<proteinExistence type="predicted"/>
<protein>
    <submittedName>
        <fullName evidence="2">Uncharacterized protein</fullName>
    </submittedName>
</protein>
<gene>
    <name evidence="2" type="ORF">LCER1_G004264</name>
</gene>
<reference evidence="2 3" key="1">
    <citation type="submission" date="2018-05" db="EMBL/GenBank/DDBJ databases">
        <title>Whole genome sequencing for identification of molecular markers to develop diagnostic detection tools for the regulated plant pathogen Lachnellula willkommii.</title>
        <authorList>
            <person name="Giroux E."/>
            <person name="Bilodeau G."/>
        </authorList>
    </citation>
    <scope>NUCLEOTIDE SEQUENCE [LARGE SCALE GENOMIC DNA]</scope>
    <source>
        <strain evidence="2 3">CBS 625.97</strain>
    </source>
</reference>
<evidence type="ECO:0000313" key="3">
    <source>
        <dbReference type="Proteomes" id="UP000481288"/>
    </source>
</evidence>
<dbReference type="PANTHER" id="PTHR38848">
    <property type="entry name" value="G-PROTEIN COUPLED RECEPTORS FAMILY 3 PROFILE DOMAIN-CONTAINING PROTEIN"/>
    <property type="match status" value="1"/>
</dbReference>
<dbReference type="AlphaFoldDB" id="A0A7D8YTB2"/>
<feature type="transmembrane region" description="Helical" evidence="1">
    <location>
        <begin position="119"/>
        <end position="140"/>
    </location>
</feature>